<dbReference type="Proteomes" id="UP000287033">
    <property type="component" value="Unassembled WGS sequence"/>
</dbReference>
<dbReference type="EMBL" id="BEZZ01000145">
    <property type="protein sequence ID" value="GCC26976.1"/>
    <property type="molecule type" value="Genomic_DNA"/>
</dbReference>
<keyword evidence="1" id="KW-0175">Coiled coil</keyword>
<keyword evidence="3" id="KW-1185">Reference proteome</keyword>
<gene>
    <name evidence="2" type="ORF">chiPu_0005397</name>
</gene>
<organism evidence="2 3">
    <name type="scientific">Chiloscyllium punctatum</name>
    <name type="common">Brownbanded bambooshark</name>
    <name type="synonym">Hemiscyllium punctatum</name>
    <dbReference type="NCBI Taxonomy" id="137246"/>
    <lineage>
        <taxon>Eukaryota</taxon>
        <taxon>Metazoa</taxon>
        <taxon>Chordata</taxon>
        <taxon>Craniata</taxon>
        <taxon>Vertebrata</taxon>
        <taxon>Chondrichthyes</taxon>
        <taxon>Elasmobranchii</taxon>
        <taxon>Galeomorphii</taxon>
        <taxon>Galeoidea</taxon>
        <taxon>Orectolobiformes</taxon>
        <taxon>Hemiscylliidae</taxon>
        <taxon>Chiloscyllium</taxon>
    </lineage>
</organism>
<accession>A0A401S9C5</accession>
<comment type="caution">
    <text evidence="2">The sequence shown here is derived from an EMBL/GenBank/DDBJ whole genome shotgun (WGS) entry which is preliminary data.</text>
</comment>
<feature type="coiled-coil region" evidence="1">
    <location>
        <begin position="311"/>
        <end position="357"/>
    </location>
</feature>
<evidence type="ECO:0000313" key="3">
    <source>
        <dbReference type="Proteomes" id="UP000287033"/>
    </source>
</evidence>
<feature type="coiled-coil region" evidence="1">
    <location>
        <begin position="218"/>
        <end position="287"/>
    </location>
</feature>
<reference evidence="2 3" key="1">
    <citation type="journal article" date="2018" name="Nat. Ecol. Evol.">
        <title>Shark genomes provide insights into elasmobranch evolution and the origin of vertebrates.</title>
        <authorList>
            <person name="Hara Y"/>
            <person name="Yamaguchi K"/>
            <person name="Onimaru K"/>
            <person name="Kadota M"/>
            <person name="Koyanagi M"/>
            <person name="Keeley SD"/>
            <person name="Tatsumi K"/>
            <person name="Tanaka K"/>
            <person name="Motone F"/>
            <person name="Kageyama Y"/>
            <person name="Nozu R"/>
            <person name="Adachi N"/>
            <person name="Nishimura O"/>
            <person name="Nakagawa R"/>
            <person name="Tanegashima C"/>
            <person name="Kiyatake I"/>
            <person name="Matsumoto R"/>
            <person name="Murakumo K"/>
            <person name="Nishida K"/>
            <person name="Terakita A"/>
            <person name="Kuratani S"/>
            <person name="Sato K"/>
            <person name="Hyodo S Kuraku.S."/>
        </authorList>
    </citation>
    <scope>NUCLEOTIDE SEQUENCE [LARGE SCALE GENOMIC DNA]</scope>
</reference>
<dbReference type="AlphaFoldDB" id="A0A401S9C5"/>
<evidence type="ECO:0000313" key="2">
    <source>
        <dbReference type="EMBL" id="GCC26976.1"/>
    </source>
</evidence>
<protein>
    <submittedName>
        <fullName evidence="2">Uncharacterized protein</fullName>
    </submittedName>
</protein>
<proteinExistence type="predicted"/>
<dbReference type="OrthoDB" id="9947236at2759"/>
<evidence type="ECO:0000256" key="1">
    <source>
        <dbReference type="SAM" id="Coils"/>
    </source>
</evidence>
<sequence>MKLHPERSQNWELILNCELKRLQSIAQLMDKETAERSTQTPQELSLFLGSLNLQIKVDNKEKTLELETLVTRLQSVMKGCKVDLHRQLEKGNGFNGPHYGNHWTETENNAVIYDNQMEERINEFIFLQETPESISSHESTLERASLVCHMEKQKGYSNKMVVEKMDEVSAPADGYASWLPLSEYRNRLINGLKLKDEKSDIQSVTGKLTTFDSVLQENAEYKSLVSQLAEEKRTLQAQFNEMEGKRKICIEEFNSLLRRHEDLQRQNRELEAERQQLISDKESFIRLVDKMMEEKEDLLTVIDAKETVLQLEKTKEAVQAVNANALQFENLQMNQSLSELKKETIFLRNELEKTSCEMQCTKAKYAVMRTKNLMLFQLVQEVKNKNYKLEKSLQNSVPTNKYLQKDVDEVKMEKSTMKDGSRNEMEQVNHGKKLTESCSSDLVKKCEMMSKVVEILTEENQILNQDLEKYIKANLQLECIVRMLNEEWRLWGKQSWSTEQEMNFLHPETGKVRASYLSDVDNAVQFSHQRKGDEMSGNQLNRSDISLNATELSVGESSWMALCSNPKDQRSVDEIGQNFKELLGERGYEDTIQQGGTVSSSHSTTTTDW</sequence>
<name>A0A401S9C5_CHIPU</name>